<comment type="subcellular location">
    <subcellularLocation>
        <location evidence="2">Nucleus</location>
    </subcellularLocation>
</comment>
<dbReference type="InterPro" id="IPR045249">
    <property type="entry name" value="HARBI1-like"/>
</dbReference>
<organism evidence="10">
    <name type="scientific">Ixodes ricinus</name>
    <name type="common">Common tick</name>
    <name type="synonym">Acarus ricinus</name>
    <dbReference type="NCBI Taxonomy" id="34613"/>
    <lineage>
        <taxon>Eukaryota</taxon>
        <taxon>Metazoa</taxon>
        <taxon>Ecdysozoa</taxon>
        <taxon>Arthropoda</taxon>
        <taxon>Chelicerata</taxon>
        <taxon>Arachnida</taxon>
        <taxon>Acari</taxon>
        <taxon>Parasitiformes</taxon>
        <taxon>Ixodida</taxon>
        <taxon>Ixodoidea</taxon>
        <taxon>Ixodidae</taxon>
        <taxon>Ixodinae</taxon>
        <taxon>Ixodes</taxon>
    </lineage>
</organism>
<evidence type="ECO:0000256" key="6">
    <source>
        <dbReference type="ARBA" id="ARBA00022801"/>
    </source>
</evidence>
<reference evidence="10" key="1">
    <citation type="journal article" date="2018" name="PLoS Negl. Trop. Dis.">
        <title>Sialome diversity of ticks revealed by RNAseq of single tick salivary glands.</title>
        <authorList>
            <person name="Perner J."/>
            <person name="Kropackova S."/>
            <person name="Kopacek P."/>
            <person name="Ribeiro J.M."/>
        </authorList>
    </citation>
    <scope>NUCLEOTIDE SEQUENCE</scope>
    <source>
        <strain evidence="10">Siblings of single egg batch collected in Ceske Budejovice</strain>
        <tissue evidence="10">Salivary glands</tissue>
    </source>
</reference>
<evidence type="ECO:0000256" key="1">
    <source>
        <dbReference type="ARBA" id="ARBA00001968"/>
    </source>
</evidence>
<evidence type="ECO:0000259" key="9">
    <source>
        <dbReference type="Pfam" id="PF13359"/>
    </source>
</evidence>
<evidence type="ECO:0000256" key="7">
    <source>
        <dbReference type="ARBA" id="ARBA00023242"/>
    </source>
</evidence>
<accession>A0A147BBM7</accession>
<dbReference type="AlphaFoldDB" id="A0A147BBM7"/>
<name>A0A147BBM7_IXORI</name>
<evidence type="ECO:0000256" key="8">
    <source>
        <dbReference type="SAM" id="MobiDB-lite"/>
    </source>
</evidence>
<feature type="region of interest" description="Disordered" evidence="8">
    <location>
        <begin position="377"/>
        <end position="402"/>
    </location>
</feature>
<dbReference type="PANTHER" id="PTHR22930">
    <property type="match status" value="1"/>
</dbReference>
<keyword evidence="4" id="KW-0540">Nuclease</keyword>
<dbReference type="GO" id="GO:0046872">
    <property type="term" value="F:metal ion binding"/>
    <property type="evidence" value="ECO:0007669"/>
    <property type="project" value="UniProtKB-KW"/>
</dbReference>
<comment type="similarity">
    <text evidence="3">Belongs to the HARBI1 family.</text>
</comment>
<evidence type="ECO:0000256" key="5">
    <source>
        <dbReference type="ARBA" id="ARBA00022723"/>
    </source>
</evidence>
<proteinExistence type="inferred from homology"/>
<protein>
    <submittedName>
        <fullName evidence="10">Putative nuclease harbi1</fullName>
    </submittedName>
</protein>
<keyword evidence="5" id="KW-0479">Metal-binding</keyword>
<evidence type="ECO:0000256" key="3">
    <source>
        <dbReference type="ARBA" id="ARBA00006958"/>
    </source>
</evidence>
<feature type="domain" description="DDE Tnp4" evidence="9">
    <location>
        <begin position="183"/>
        <end position="347"/>
    </location>
</feature>
<comment type="cofactor">
    <cofactor evidence="1">
        <name>a divalent metal cation</name>
        <dbReference type="ChEBI" id="CHEBI:60240"/>
    </cofactor>
</comment>
<dbReference type="GO" id="GO:0005634">
    <property type="term" value="C:nucleus"/>
    <property type="evidence" value="ECO:0007669"/>
    <property type="project" value="UniProtKB-SubCell"/>
</dbReference>
<evidence type="ECO:0000256" key="2">
    <source>
        <dbReference type="ARBA" id="ARBA00004123"/>
    </source>
</evidence>
<dbReference type="GO" id="GO:0016787">
    <property type="term" value="F:hydrolase activity"/>
    <property type="evidence" value="ECO:0007669"/>
    <property type="project" value="UniProtKB-KW"/>
</dbReference>
<dbReference type="Pfam" id="PF13359">
    <property type="entry name" value="DDE_Tnp_4"/>
    <property type="match status" value="1"/>
</dbReference>
<keyword evidence="7" id="KW-0539">Nucleus</keyword>
<dbReference type="EMBL" id="GEGO01007240">
    <property type="protein sequence ID" value="JAR88164.1"/>
    <property type="molecule type" value="Transcribed_RNA"/>
</dbReference>
<dbReference type="GO" id="GO:0004518">
    <property type="term" value="F:nuclease activity"/>
    <property type="evidence" value="ECO:0007669"/>
    <property type="project" value="UniProtKB-KW"/>
</dbReference>
<evidence type="ECO:0000256" key="4">
    <source>
        <dbReference type="ARBA" id="ARBA00022722"/>
    </source>
</evidence>
<dbReference type="PANTHER" id="PTHR22930:SF269">
    <property type="entry name" value="NUCLEASE HARBI1-LIKE PROTEIN"/>
    <property type="match status" value="1"/>
</dbReference>
<sequence length="429" mass="48920">MAYQRAQATATAASAAVALLCAIDSDDETPLRKKPRSQWTSKWLLRVRQQGAYENLMRELALEDTEAYRRWIRMDTGSFEDLLSRVRPLIEKEDTNFRLCVPAGERLAITLRYLATEDSQMSLQFQFRRAHNTVSTIVAEVCPAIYSALKDDFLKVPSNPAEWKAVAQGYQDLWQFPHCVGALDGKHIALVPPHQSGAQFRNYKGFFSIVLMALVDAELNFIFVDVGRNGRMNDSGIWGACRLKEALERQPPMLPQAELLPRSREVAPYVIVGDEGFGLKPYLMRPYPVSDLTTDKRLFNYRLSRARRTSENAFGVLANRWQIFRSPLRHNPNRAIDIVLATVALHNFLRARRTTRQLYTPPDSLDAENILSGTVRNGSWRQGVTPTGAMRRFRRGGSNSSDDAKAVRELYTRYFVNEGQVSWQWRMVA</sequence>
<evidence type="ECO:0000313" key="10">
    <source>
        <dbReference type="EMBL" id="JAR88164.1"/>
    </source>
</evidence>
<keyword evidence="6" id="KW-0378">Hydrolase</keyword>
<dbReference type="InterPro" id="IPR027806">
    <property type="entry name" value="HARBI1_dom"/>
</dbReference>